<feature type="compositionally biased region" description="Acidic residues" evidence="1">
    <location>
        <begin position="115"/>
        <end position="124"/>
    </location>
</feature>
<evidence type="ECO:0000256" key="1">
    <source>
        <dbReference type="SAM" id="MobiDB-lite"/>
    </source>
</evidence>
<feature type="compositionally biased region" description="Low complexity" evidence="1">
    <location>
        <begin position="96"/>
        <end position="106"/>
    </location>
</feature>
<gene>
    <name evidence="3" type="ORF">U0070_003420</name>
</gene>
<keyword evidence="4" id="KW-1185">Reference proteome</keyword>
<dbReference type="InterPro" id="IPR029174">
    <property type="entry name" value="DUF4637"/>
</dbReference>
<organism evidence="3 4">
    <name type="scientific">Myodes glareolus</name>
    <name type="common">Bank vole</name>
    <name type="synonym">Clethrionomys glareolus</name>
    <dbReference type="NCBI Taxonomy" id="447135"/>
    <lineage>
        <taxon>Eukaryota</taxon>
        <taxon>Metazoa</taxon>
        <taxon>Chordata</taxon>
        <taxon>Craniata</taxon>
        <taxon>Vertebrata</taxon>
        <taxon>Euteleostomi</taxon>
        <taxon>Mammalia</taxon>
        <taxon>Eutheria</taxon>
        <taxon>Euarchontoglires</taxon>
        <taxon>Glires</taxon>
        <taxon>Rodentia</taxon>
        <taxon>Myomorpha</taxon>
        <taxon>Muroidea</taxon>
        <taxon>Cricetidae</taxon>
        <taxon>Arvicolinae</taxon>
        <taxon>Myodes</taxon>
    </lineage>
</organism>
<feature type="region of interest" description="Disordered" evidence="1">
    <location>
        <begin position="234"/>
        <end position="257"/>
    </location>
</feature>
<name>A0AAW0JTB4_MYOGA</name>
<comment type="caution">
    <text evidence="3">The sequence shown here is derived from an EMBL/GenBank/DDBJ whole genome shotgun (WGS) entry which is preliminary data.</text>
</comment>
<accession>A0AAW0JTB4</accession>
<dbReference type="AlphaFoldDB" id="A0AAW0JTB4"/>
<feature type="compositionally biased region" description="Acidic residues" evidence="1">
    <location>
        <begin position="83"/>
        <end position="92"/>
    </location>
</feature>
<evidence type="ECO:0000259" key="2">
    <source>
        <dbReference type="Pfam" id="PF15470"/>
    </source>
</evidence>
<feature type="compositionally biased region" description="Polar residues" evidence="1">
    <location>
        <begin position="238"/>
        <end position="257"/>
    </location>
</feature>
<feature type="compositionally biased region" description="Polar residues" evidence="1">
    <location>
        <begin position="133"/>
        <end position="147"/>
    </location>
</feature>
<protein>
    <recommendedName>
        <fullName evidence="2">DUF4637 domain-containing protein</fullName>
    </recommendedName>
</protein>
<sequence length="257" mass="27921">MEHDGSEVTCLESLARKLRRAGTQQQSGNLGLRNPLAGSICPAASPPCILDSGFRSKQPGQPAALTPSPPAGVKTPLWRKEVEEPEAREEELEGKSSSSSSSSSSSEVERPDPESTAEVEEDGDAREREARSVSYSPLRQEPSSQQVALLRRSDSSFWGWLSPFALLGGLGAPADRKRGAPEEPCVLETRRRPPRRGGCARCEILFCKKCKSLHSHPAYIEHCILEHPDPGKAEAARSSESIHSQPLGPQSSKLFYL</sequence>
<evidence type="ECO:0000313" key="4">
    <source>
        <dbReference type="Proteomes" id="UP001488838"/>
    </source>
</evidence>
<dbReference type="EMBL" id="JBBHLL010000019">
    <property type="protein sequence ID" value="KAK7829965.1"/>
    <property type="molecule type" value="Genomic_DNA"/>
</dbReference>
<reference evidence="3 4" key="1">
    <citation type="journal article" date="2023" name="bioRxiv">
        <title>Conserved and derived expression patterns and positive selection on dental genes reveal complex evolutionary context of ever-growing rodent molars.</title>
        <authorList>
            <person name="Calamari Z.T."/>
            <person name="Song A."/>
            <person name="Cohen E."/>
            <person name="Akter M."/>
            <person name="Roy R.D."/>
            <person name="Hallikas O."/>
            <person name="Christensen M.M."/>
            <person name="Li P."/>
            <person name="Marangoni P."/>
            <person name="Jernvall J."/>
            <person name="Klein O.D."/>
        </authorList>
    </citation>
    <scope>NUCLEOTIDE SEQUENCE [LARGE SCALE GENOMIC DNA]</scope>
    <source>
        <strain evidence="3">V071</strain>
    </source>
</reference>
<dbReference type="Proteomes" id="UP001488838">
    <property type="component" value="Unassembled WGS sequence"/>
</dbReference>
<dbReference type="PANTHER" id="PTHR37878">
    <property type="entry name" value="HYPOTHETICAL PROTEIN LOC689039"/>
    <property type="match status" value="1"/>
</dbReference>
<dbReference type="Pfam" id="PF15470">
    <property type="entry name" value="DUF4637"/>
    <property type="match status" value="1"/>
</dbReference>
<feature type="region of interest" description="Disordered" evidence="1">
    <location>
        <begin position="19"/>
        <end position="147"/>
    </location>
</feature>
<evidence type="ECO:0000313" key="3">
    <source>
        <dbReference type="EMBL" id="KAK7829965.1"/>
    </source>
</evidence>
<dbReference type="PANTHER" id="PTHR37878:SF1">
    <property type="entry name" value="DUF4637 DOMAIN-CONTAINING PROTEIN"/>
    <property type="match status" value="1"/>
</dbReference>
<proteinExistence type="predicted"/>
<feature type="domain" description="DUF4637" evidence="2">
    <location>
        <begin position="185"/>
        <end position="227"/>
    </location>
</feature>